<name>A0A813YXB5_9BILA</name>
<evidence type="ECO:0000313" key="2">
    <source>
        <dbReference type="EMBL" id="CAF0890449.1"/>
    </source>
</evidence>
<gene>
    <name evidence="2" type="ORF">JYZ213_LOCUS9989</name>
</gene>
<evidence type="ECO:0000313" key="3">
    <source>
        <dbReference type="Proteomes" id="UP000663845"/>
    </source>
</evidence>
<protein>
    <submittedName>
        <fullName evidence="2">Uncharacterized protein</fullName>
    </submittedName>
</protein>
<dbReference type="AlphaFoldDB" id="A0A813YXB5"/>
<accession>A0A813YXB5</accession>
<dbReference type="Proteomes" id="UP000663845">
    <property type="component" value="Unassembled WGS sequence"/>
</dbReference>
<evidence type="ECO:0000256" key="1">
    <source>
        <dbReference type="SAM" id="MobiDB-lite"/>
    </source>
</evidence>
<sequence>MPRSNKKWCAHPISHEGARKSGPGALRPRGNRPIDNDLAAFITQEYYQANAGFVLSEGDLLCRTCYETESTRFHTHLVGEVNPIAVESPLSAGSRHMGEAVETKYKLQQSKELLNQVFQILGIEKIRDVRLTNQPARYKAKL</sequence>
<organism evidence="2 3">
    <name type="scientific">Adineta steineri</name>
    <dbReference type="NCBI Taxonomy" id="433720"/>
    <lineage>
        <taxon>Eukaryota</taxon>
        <taxon>Metazoa</taxon>
        <taxon>Spiralia</taxon>
        <taxon>Gnathifera</taxon>
        <taxon>Rotifera</taxon>
        <taxon>Eurotatoria</taxon>
        <taxon>Bdelloidea</taxon>
        <taxon>Adinetida</taxon>
        <taxon>Adinetidae</taxon>
        <taxon>Adineta</taxon>
    </lineage>
</organism>
<dbReference type="EMBL" id="CAJNOG010000072">
    <property type="protein sequence ID" value="CAF0890449.1"/>
    <property type="molecule type" value="Genomic_DNA"/>
</dbReference>
<feature type="region of interest" description="Disordered" evidence="1">
    <location>
        <begin position="1"/>
        <end position="30"/>
    </location>
</feature>
<comment type="caution">
    <text evidence="2">The sequence shown here is derived from an EMBL/GenBank/DDBJ whole genome shotgun (WGS) entry which is preliminary data.</text>
</comment>
<reference evidence="2" key="1">
    <citation type="submission" date="2021-02" db="EMBL/GenBank/DDBJ databases">
        <authorList>
            <person name="Nowell W R."/>
        </authorList>
    </citation>
    <scope>NUCLEOTIDE SEQUENCE</scope>
</reference>
<proteinExistence type="predicted"/>